<dbReference type="RefSeq" id="WP_099151850.1">
    <property type="nucleotide sequence ID" value="NZ_PDUD01000024.1"/>
</dbReference>
<evidence type="ECO:0000313" key="4">
    <source>
        <dbReference type="Proteomes" id="UP000223913"/>
    </source>
</evidence>
<comment type="caution">
    <text evidence="3">The sequence shown here is derived from an EMBL/GenBank/DDBJ whole genome shotgun (WGS) entry which is preliminary data.</text>
</comment>
<dbReference type="OrthoDB" id="1490742at2"/>
<organism evidence="3 4">
    <name type="scientific">Flavilitoribacter nigricans (strain ATCC 23147 / DSM 23189 / NBRC 102662 / NCIMB 1420 / SS-2)</name>
    <name type="common">Lewinella nigricans</name>
    <dbReference type="NCBI Taxonomy" id="1122177"/>
    <lineage>
        <taxon>Bacteria</taxon>
        <taxon>Pseudomonadati</taxon>
        <taxon>Bacteroidota</taxon>
        <taxon>Saprospiria</taxon>
        <taxon>Saprospirales</taxon>
        <taxon>Lewinellaceae</taxon>
        <taxon>Flavilitoribacter</taxon>
    </lineage>
</organism>
<feature type="compositionally biased region" description="Basic and acidic residues" evidence="1">
    <location>
        <begin position="201"/>
        <end position="220"/>
    </location>
</feature>
<feature type="region of interest" description="Disordered" evidence="1">
    <location>
        <begin position="180"/>
        <end position="251"/>
    </location>
</feature>
<keyword evidence="2" id="KW-0732">Signal</keyword>
<proteinExistence type="predicted"/>
<reference evidence="3 4" key="1">
    <citation type="submission" date="2017-10" db="EMBL/GenBank/DDBJ databases">
        <title>The draft genome sequence of Lewinella nigricans NBRC 102662.</title>
        <authorList>
            <person name="Wang K."/>
        </authorList>
    </citation>
    <scope>NUCLEOTIDE SEQUENCE [LARGE SCALE GENOMIC DNA]</scope>
    <source>
        <strain evidence="3 4">NBRC 102662</strain>
    </source>
</reference>
<dbReference type="EMBL" id="PDUD01000024">
    <property type="protein sequence ID" value="PHN04792.1"/>
    <property type="molecule type" value="Genomic_DNA"/>
</dbReference>
<feature type="signal peptide" evidence="2">
    <location>
        <begin position="1"/>
        <end position="20"/>
    </location>
</feature>
<feature type="compositionally biased region" description="Basic and acidic residues" evidence="1">
    <location>
        <begin position="235"/>
        <end position="247"/>
    </location>
</feature>
<dbReference type="AlphaFoldDB" id="A0A2D0N8F1"/>
<evidence type="ECO:0008006" key="5">
    <source>
        <dbReference type="Google" id="ProtNLM"/>
    </source>
</evidence>
<gene>
    <name evidence="3" type="ORF">CRP01_19975</name>
</gene>
<feature type="chain" id="PRO_5012067562" description="DUF5667 domain-containing protein" evidence="2">
    <location>
        <begin position="21"/>
        <end position="417"/>
    </location>
</feature>
<protein>
    <recommendedName>
        <fullName evidence="5">DUF5667 domain-containing protein</fullName>
    </recommendedName>
</protein>
<dbReference type="Proteomes" id="UP000223913">
    <property type="component" value="Unassembled WGS sequence"/>
</dbReference>
<evidence type="ECO:0000313" key="3">
    <source>
        <dbReference type="EMBL" id="PHN04792.1"/>
    </source>
</evidence>
<sequence length="417" mass="47996">MKKLLFICALFMGAIPMLNAQEASTTTEPTPEQYETMIENYYNVKFREMAFESLELTEDEITKFDPLYAEYISRKKDIVQRRNKLVEKYRDEMMEDDDAEEKADERADFIENYWETQIKEMELKKDFFDRFEDIVSNEKAINFFLLEEKMQSRVEEASLIQIVPMMIEVREYYPTKKHKDTSMNWDEKKDMSTDKTTTTTTDKKEWSSDDKKMTDKKEWNNKSTATTTTTGMDKSMTDKKDTSKDWTSKGTATYTTNTSNISALAAYNKWIEKADNKVALNHQYTHNGLQKLVSAIWAVAGAHDIDASAWSDKKEKIMSVTTELQKDPMSTDHADITREAFEMTAVMINAIQDKKGTDKTKDVATKVTSAANAINPDRLMTDQATEIYNFFGQANKALHALADVDAWGRSSASTQNK</sequence>
<evidence type="ECO:0000256" key="1">
    <source>
        <dbReference type="SAM" id="MobiDB-lite"/>
    </source>
</evidence>
<accession>A0A2D0N8F1</accession>
<evidence type="ECO:0000256" key="2">
    <source>
        <dbReference type="SAM" id="SignalP"/>
    </source>
</evidence>
<keyword evidence="4" id="KW-1185">Reference proteome</keyword>
<name>A0A2D0N8F1_FLAN2</name>
<feature type="compositionally biased region" description="Low complexity" evidence="1">
    <location>
        <begin position="222"/>
        <end position="234"/>
    </location>
</feature>